<organism evidence="1">
    <name type="scientific">Pyramimonas orientalis virus</name>
    <name type="common">PoV01</name>
    <dbReference type="NCBI Taxonomy" id="455367"/>
    <lineage>
        <taxon>Viruses</taxon>
        <taxon>Varidnaviria</taxon>
        <taxon>Bamfordvirae</taxon>
        <taxon>Nucleocytoviricota</taxon>
        <taxon>Megaviricetes</taxon>
        <taxon>Imitervirales</taxon>
        <taxon>Allomimiviridae</taxon>
        <taxon>Heliosvirus</taxon>
        <taxon>Heliosvirus raunefjordenense</taxon>
    </lineage>
</organism>
<protein>
    <submittedName>
        <fullName evidence="1">Uncharacterized protein</fullName>
    </submittedName>
</protein>
<proteinExistence type="predicted"/>
<sequence>MGGFQSKENTLPENNIFEKDLKDINNVVDNLINSKNLFKNDEYNFFLKSKCKELVVVNQHKLAKYKKYQLDYVGDNYFLIPKEELNKTKKEYCHNISMYFTRILKLIFCIKYVYDLENNGDRSIGGIIMRNIKMNDDLLKVSFCESKQNDLRDFQKGVNFSMLSGFDMFIKYILTQEEANVFVKQLEVILDTYDKKRLKKYVCKDLIVDEKTHSRIHRSTFTCHQKGGSSKRFKDNEDIFIKVGEDNPIFSWNLCAFSKTHIAKNYKQLNSLIVEMKANYKFNFKKVLELLHEIVYLDPVDNTHKLSGVTHQDLDNIEKRLKRTIIIFFMQSLSDYKNVLNTIKHYSINTNE</sequence>
<dbReference type="EMBL" id="MT663536">
    <property type="protein sequence ID" value="QOI90381.1"/>
    <property type="molecule type" value="Genomic_DNA"/>
</dbReference>
<gene>
    <name evidence="1" type="ORF">HWQ62_00244</name>
</gene>
<name>A0A7M3UNU4_POV01</name>
<reference evidence="1" key="1">
    <citation type="submission" date="2020-06" db="EMBL/GenBank/DDBJ databases">
        <title>Lateral gene transfer of anion-conducting channel rhodopsins between green algae and giant viruses.</title>
        <authorList>
            <person name="Rozenberg A."/>
            <person name="Oppermann J."/>
            <person name="Wietek J."/>
            <person name="Fernandez Lahore R.G."/>
            <person name="Sandaa R.-A."/>
            <person name="Bratbak G."/>
            <person name="Hegemann P."/>
            <person name="Beja O."/>
        </authorList>
    </citation>
    <scope>NUCLEOTIDE SEQUENCE</scope>
    <source>
        <strain evidence="1">01B</strain>
    </source>
</reference>
<organismHost>
    <name type="scientific">Pyramimonas plurioculata</name>
    <dbReference type="NCBI Taxonomy" id="36893"/>
</organismHost>
<accession>A0A7M3UNU4</accession>
<evidence type="ECO:0000313" key="1">
    <source>
        <dbReference type="EMBL" id="QOI90381.1"/>
    </source>
</evidence>